<dbReference type="Proteomes" id="UP000324800">
    <property type="component" value="Unassembled WGS sequence"/>
</dbReference>
<comment type="caution">
    <text evidence="1">The sequence shown here is derived from an EMBL/GenBank/DDBJ whole genome shotgun (WGS) entry which is preliminary data.</text>
</comment>
<sequence length="187" mass="21442">MPPPRLPIAYESQYAPLLLLQKYALLFIVNKSCLYNLISWMLMSKANRPSLIIANPRQLYCESKESAAAHINRIRNRESAQLTLSNHRHWSSQTRITQKAYPSWIFLISIISTINAHHIGRFERFASLTSLIVAVSSFINSVQSKFEVYCRNIEGTTGDQVEKDCEEEILEEGIVVIVCIQVRLTSW</sequence>
<evidence type="ECO:0000313" key="1">
    <source>
        <dbReference type="EMBL" id="KAA6378892.1"/>
    </source>
</evidence>
<name>A0A5J4V8U3_9EUKA</name>
<gene>
    <name evidence="1" type="ORF">EZS28_025582</name>
</gene>
<accession>A0A5J4V8U3</accession>
<evidence type="ECO:0000313" key="2">
    <source>
        <dbReference type="Proteomes" id="UP000324800"/>
    </source>
</evidence>
<dbReference type="AlphaFoldDB" id="A0A5J4V8U3"/>
<proteinExistence type="predicted"/>
<protein>
    <submittedName>
        <fullName evidence="1">Uncharacterized protein</fullName>
    </submittedName>
</protein>
<dbReference type="EMBL" id="SNRW01008852">
    <property type="protein sequence ID" value="KAA6378892.1"/>
    <property type="molecule type" value="Genomic_DNA"/>
</dbReference>
<reference evidence="1 2" key="1">
    <citation type="submission" date="2019-03" db="EMBL/GenBank/DDBJ databases">
        <title>Single cell metagenomics reveals metabolic interactions within the superorganism composed of flagellate Streblomastix strix and complex community of Bacteroidetes bacteria on its surface.</title>
        <authorList>
            <person name="Treitli S.C."/>
            <person name="Kolisko M."/>
            <person name="Husnik F."/>
            <person name="Keeling P."/>
            <person name="Hampl V."/>
        </authorList>
    </citation>
    <scope>NUCLEOTIDE SEQUENCE [LARGE SCALE GENOMIC DNA]</scope>
    <source>
        <strain evidence="1">ST1C</strain>
    </source>
</reference>
<organism evidence="1 2">
    <name type="scientific">Streblomastix strix</name>
    <dbReference type="NCBI Taxonomy" id="222440"/>
    <lineage>
        <taxon>Eukaryota</taxon>
        <taxon>Metamonada</taxon>
        <taxon>Preaxostyla</taxon>
        <taxon>Oxymonadida</taxon>
        <taxon>Streblomastigidae</taxon>
        <taxon>Streblomastix</taxon>
    </lineage>
</organism>